<dbReference type="RefSeq" id="XP_020063076.1">
    <property type="nucleotide sequence ID" value="XM_020211998.1"/>
</dbReference>
<evidence type="ECO:0000313" key="2">
    <source>
        <dbReference type="Proteomes" id="UP000094285"/>
    </source>
</evidence>
<dbReference type="Proteomes" id="UP000094285">
    <property type="component" value="Unassembled WGS sequence"/>
</dbReference>
<accession>A0A1E4SEK3</accession>
<sequence length="81" mass="9071">MRRSMSSGLKEGRLDVISIIPSKRKTTPSCCLPDSTKSIHRLCASDPNLRLRSCSGHIYAELLPMDSCKFAMHNFESSNQK</sequence>
<proteinExistence type="predicted"/>
<name>A0A1E4SEK3_9ASCO</name>
<dbReference type="EMBL" id="KV453914">
    <property type="protein sequence ID" value="ODV77954.1"/>
    <property type="molecule type" value="Genomic_DNA"/>
</dbReference>
<dbReference type="AlphaFoldDB" id="A0A1E4SEK3"/>
<dbReference type="GeneID" id="30986134"/>
<protein>
    <submittedName>
        <fullName evidence="1">Uncharacterized protein</fullName>
    </submittedName>
</protein>
<keyword evidence="2" id="KW-1185">Reference proteome</keyword>
<gene>
    <name evidence="1" type="ORF">CANTADRAFT_96617</name>
</gene>
<evidence type="ECO:0000313" key="1">
    <source>
        <dbReference type="EMBL" id="ODV77954.1"/>
    </source>
</evidence>
<reference evidence="2" key="1">
    <citation type="submission" date="2016-05" db="EMBL/GenBank/DDBJ databases">
        <title>Comparative genomics of biotechnologically important yeasts.</title>
        <authorList>
            <consortium name="DOE Joint Genome Institute"/>
            <person name="Riley R."/>
            <person name="Haridas S."/>
            <person name="Wolfe K.H."/>
            <person name="Lopes M.R."/>
            <person name="Hittinger C.T."/>
            <person name="Goker M."/>
            <person name="Salamov A."/>
            <person name="Wisecaver J."/>
            <person name="Long T.M."/>
            <person name="Aerts A.L."/>
            <person name="Barry K."/>
            <person name="Choi C."/>
            <person name="Clum A."/>
            <person name="Coughlan A.Y."/>
            <person name="Deshpande S."/>
            <person name="Douglass A.P."/>
            <person name="Hanson S.J."/>
            <person name="Klenk H.-P."/>
            <person name="Labutti K."/>
            <person name="Lapidus A."/>
            <person name="Lindquist E."/>
            <person name="Lipzen A."/>
            <person name="Meier-Kolthoff J.P."/>
            <person name="Ohm R.A."/>
            <person name="Otillar R.P."/>
            <person name="Pangilinan J."/>
            <person name="Peng Y."/>
            <person name="Rokas A."/>
            <person name="Rosa C.A."/>
            <person name="Scheuner C."/>
            <person name="Sibirny A.A."/>
            <person name="Slot J.C."/>
            <person name="Stielow J.B."/>
            <person name="Sun H."/>
            <person name="Kurtzman C.P."/>
            <person name="Blackwell M."/>
            <person name="Grigoriev I.V."/>
            <person name="Jeffries T.W."/>
        </authorList>
    </citation>
    <scope>NUCLEOTIDE SEQUENCE [LARGE SCALE GENOMIC DNA]</scope>
    <source>
        <strain evidence="2">NRRL Y-17324</strain>
    </source>
</reference>
<organism evidence="1 2">
    <name type="scientific">Suhomyces tanzawaensis NRRL Y-17324</name>
    <dbReference type="NCBI Taxonomy" id="984487"/>
    <lineage>
        <taxon>Eukaryota</taxon>
        <taxon>Fungi</taxon>
        <taxon>Dikarya</taxon>
        <taxon>Ascomycota</taxon>
        <taxon>Saccharomycotina</taxon>
        <taxon>Pichiomycetes</taxon>
        <taxon>Debaryomycetaceae</taxon>
        <taxon>Suhomyces</taxon>
    </lineage>
</organism>